<dbReference type="RefSeq" id="WP_023397488.1">
    <property type="nucleotide sequence ID" value="NZ_AUSV01000008.1"/>
</dbReference>
<feature type="signal peptide" evidence="1">
    <location>
        <begin position="1"/>
        <end position="17"/>
    </location>
</feature>
<dbReference type="GeneID" id="29921279"/>
<feature type="chain" id="PRO_5004718170" evidence="1">
    <location>
        <begin position="18"/>
        <end position="107"/>
    </location>
</feature>
<gene>
    <name evidence="2" type="ORF">PL2TA16_04524</name>
</gene>
<protein>
    <submittedName>
        <fullName evidence="2">Uncharacterized protein</fullName>
    </submittedName>
</protein>
<proteinExistence type="predicted"/>
<name>V4HYV3_PSEL2</name>
<accession>V4HYV3</accession>
<evidence type="ECO:0000313" key="3">
    <source>
        <dbReference type="Proteomes" id="UP000017820"/>
    </source>
</evidence>
<dbReference type="AlphaFoldDB" id="V4HYV3"/>
<keyword evidence="1" id="KW-0732">Signal</keyword>
<evidence type="ECO:0000313" key="2">
    <source>
        <dbReference type="EMBL" id="ESP94968.1"/>
    </source>
</evidence>
<organism evidence="2 3">
    <name type="scientific">Pseudoalteromonas luteoviolacea (strain 2ta16)</name>
    <dbReference type="NCBI Taxonomy" id="1353533"/>
    <lineage>
        <taxon>Bacteria</taxon>
        <taxon>Pseudomonadati</taxon>
        <taxon>Pseudomonadota</taxon>
        <taxon>Gammaproteobacteria</taxon>
        <taxon>Alteromonadales</taxon>
        <taxon>Pseudoalteromonadaceae</taxon>
        <taxon>Pseudoalteromonas</taxon>
    </lineage>
</organism>
<dbReference type="EMBL" id="AUSV01000008">
    <property type="protein sequence ID" value="ESP94968.1"/>
    <property type="molecule type" value="Genomic_DNA"/>
</dbReference>
<dbReference type="PATRIC" id="fig|1353533.3.peg.523"/>
<sequence>MKKLLLSLILVSGFSYADMNTPGTTNYSVPTNLHIFNSKGDTFVNLPAIGCSTSVYYLSPSHTKYDAIFSILLAAQTAKKKVKVRFDKCVNSKTNPFGNITGIYLKD</sequence>
<evidence type="ECO:0000256" key="1">
    <source>
        <dbReference type="SAM" id="SignalP"/>
    </source>
</evidence>
<dbReference type="Proteomes" id="UP000017820">
    <property type="component" value="Unassembled WGS sequence"/>
</dbReference>
<comment type="caution">
    <text evidence="2">The sequence shown here is derived from an EMBL/GenBank/DDBJ whole genome shotgun (WGS) entry which is preliminary data.</text>
</comment>
<reference evidence="2 3" key="1">
    <citation type="submission" date="2013-07" db="EMBL/GenBank/DDBJ databases">
        <title>Draft genome sequence of Pseudoalteromonas luteoviolacea 2ta16.</title>
        <authorList>
            <person name="Allen E.E."/>
            <person name="Azam F."/>
            <person name="Podell S."/>
        </authorList>
    </citation>
    <scope>NUCLEOTIDE SEQUENCE [LARGE SCALE GENOMIC DNA]</scope>
    <source>
        <strain evidence="2 3">2ta16</strain>
    </source>
</reference>